<gene>
    <name evidence="1" type="ORF">NP493_545g00049</name>
</gene>
<dbReference type="Proteomes" id="UP001209878">
    <property type="component" value="Unassembled WGS sequence"/>
</dbReference>
<evidence type="ECO:0000313" key="1">
    <source>
        <dbReference type="EMBL" id="KAK2178404.1"/>
    </source>
</evidence>
<reference evidence="1" key="1">
    <citation type="journal article" date="2023" name="Mol. Biol. Evol.">
        <title>Third-Generation Sequencing Reveals the Adaptive Role of the Epigenome in Three Deep-Sea Polychaetes.</title>
        <authorList>
            <person name="Perez M."/>
            <person name="Aroh O."/>
            <person name="Sun Y."/>
            <person name="Lan Y."/>
            <person name="Juniper S.K."/>
            <person name="Young C.R."/>
            <person name="Angers B."/>
            <person name="Qian P.Y."/>
        </authorList>
    </citation>
    <scope>NUCLEOTIDE SEQUENCE</scope>
    <source>
        <strain evidence="1">R07B-5</strain>
    </source>
</reference>
<organism evidence="1 2">
    <name type="scientific">Ridgeia piscesae</name>
    <name type="common">Tubeworm</name>
    <dbReference type="NCBI Taxonomy" id="27915"/>
    <lineage>
        <taxon>Eukaryota</taxon>
        <taxon>Metazoa</taxon>
        <taxon>Spiralia</taxon>
        <taxon>Lophotrochozoa</taxon>
        <taxon>Annelida</taxon>
        <taxon>Polychaeta</taxon>
        <taxon>Sedentaria</taxon>
        <taxon>Canalipalpata</taxon>
        <taxon>Sabellida</taxon>
        <taxon>Siboglinidae</taxon>
        <taxon>Ridgeia</taxon>
    </lineage>
</organism>
<protein>
    <submittedName>
        <fullName evidence="1">Uncharacterized protein</fullName>
    </submittedName>
</protein>
<dbReference type="EMBL" id="JAODUO010000545">
    <property type="protein sequence ID" value="KAK2178404.1"/>
    <property type="molecule type" value="Genomic_DNA"/>
</dbReference>
<keyword evidence="2" id="KW-1185">Reference proteome</keyword>
<comment type="caution">
    <text evidence="1">The sequence shown here is derived from an EMBL/GenBank/DDBJ whole genome shotgun (WGS) entry which is preliminary data.</text>
</comment>
<sequence>MERENPRPSASLPVFVQKARSASAIRIPAATDALEVGQCDSEPVG</sequence>
<dbReference type="AlphaFoldDB" id="A0AAD9NT36"/>
<name>A0AAD9NT36_RIDPI</name>
<proteinExistence type="predicted"/>
<accession>A0AAD9NT36</accession>
<evidence type="ECO:0000313" key="2">
    <source>
        <dbReference type="Proteomes" id="UP001209878"/>
    </source>
</evidence>